<reference evidence="1" key="1">
    <citation type="submission" date="2021-02" db="EMBL/GenBank/DDBJ databases">
        <authorList>
            <person name="Nowell W R."/>
        </authorList>
    </citation>
    <scope>NUCLEOTIDE SEQUENCE</scope>
</reference>
<dbReference type="SUPFAM" id="SSF53335">
    <property type="entry name" value="S-adenosyl-L-methionine-dependent methyltransferases"/>
    <property type="match status" value="1"/>
</dbReference>
<gene>
    <name evidence="1" type="ORF">KQP761_LOCUS19481</name>
</gene>
<sequence length="300" mass="34571">MLSPFATSLEDLSPDDPYYQKGYATYLSLLNMRDMHAYFVDNIHKYVSDTIGPWRLLSVGCGNGQFDLDLLDIISQRFPLLDIEYVGLEPNRYRLDLFKRNISLYPSVSRYHFQLEQIDLDDYENRKNSEKFNLILCVRVLYYMYDCLESTFMRLINRLTVKGKLLAVHQSPSGIVQIVHAAGLEQKSPVQSCNTFHLRQALEKLVSQMPSLHFNIIYLDNYVDISCLKNINSNDESERENALSLFSFFLNKKLAGIDRELVEMTAIECILSLVAFRKAGNKDSCLMFQPIGIVSLELQS</sequence>
<proteinExistence type="predicted"/>
<dbReference type="EMBL" id="CAJNOW010009972">
    <property type="protein sequence ID" value="CAF1574191.1"/>
    <property type="molecule type" value="Genomic_DNA"/>
</dbReference>
<evidence type="ECO:0000313" key="1">
    <source>
        <dbReference type="EMBL" id="CAF1574191.1"/>
    </source>
</evidence>
<name>A0A815YU56_9BILA</name>
<dbReference type="Gene3D" id="3.40.50.150">
    <property type="entry name" value="Vaccinia Virus protein VP39"/>
    <property type="match status" value="1"/>
</dbReference>
<dbReference type="Proteomes" id="UP000663834">
    <property type="component" value="Unassembled WGS sequence"/>
</dbReference>
<dbReference type="AlphaFoldDB" id="A0A815YU56"/>
<evidence type="ECO:0008006" key="3">
    <source>
        <dbReference type="Google" id="ProtNLM"/>
    </source>
</evidence>
<dbReference type="OrthoDB" id="5984880at2759"/>
<organism evidence="1 2">
    <name type="scientific">Rotaria magnacalcarata</name>
    <dbReference type="NCBI Taxonomy" id="392030"/>
    <lineage>
        <taxon>Eukaryota</taxon>
        <taxon>Metazoa</taxon>
        <taxon>Spiralia</taxon>
        <taxon>Gnathifera</taxon>
        <taxon>Rotifera</taxon>
        <taxon>Eurotatoria</taxon>
        <taxon>Bdelloidea</taxon>
        <taxon>Philodinida</taxon>
        <taxon>Philodinidae</taxon>
        <taxon>Rotaria</taxon>
    </lineage>
</organism>
<accession>A0A815YU56</accession>
<evidence type="ECO:0000313" key="2">
    <source>
        <dbReference type="Proteomes" id="UP000663834"/>
    </source>
</evidence>
<comment type="caution">
    <text evidence="1">The sequence shown here is derived from an EMBL/GenBank/DDBJ whole genome shotgun (WGS) entry which is preliminary data.</text>
</comment>
<dbReference type="InterPro" id="IPR029063">
    <property type="entry name" value="SAM-dependent_MTases_sf"/>
</dbReference>
<protein>
    <recommendedName>
        <fullName evidence="3">Methyltransferase domain-containing protein</fullName>
    </recommendedName>
</protein>